<name>A0A5N5WVD4_9EURO</name>
<accession>A0A5N5WVD4</accession>
<organism evidence="1 2">
    <name type="scientific">Aspergillus leporis</name>
    <dbReference type="NCBI Taxonomy" id="41062"/>
    <lineage>
        <taxon>Eukaryota</taxon>
        <taxon>Fungi</taxon>
        <taxon>Dikarya</taxon>
        <taxon>Ascomycota</taxon>
        <taxon>Pezizomycotina</taxon>
        <taxon>Eurotiomycetes</taxon>
        <taxon>Eurotiomycetidae</taxon>
        <taxon>Eurotiales</taxon>
        <taxon>Aspergillaceae</taxon>
        <taxon>Aspergillus</taxon>
        <taxon>Aspergillus subgen. Circumdati</taxon>
    </lineage>
</organism>
<dbReference type="Proteomes" id="UP000326565">
    <property type="component" value="Unassembled WGS sequence"/>
</dbReference>
<proteinExistence type="predicted"/>
<dbReference type="AlphaFoldDB" id="A0A5N5WVD4"/>
<sequence length="83" mass="9587">MGEGRRRGICPEKYDTLGLDKGELRRRVVDHMIEACEVYFGRWRFHQVGGLILYFISCFILDWTELCTISRVTGPISQSCTPC</sequence>
<evidence type="ECO:0000313" key="1">
    <source>
        <dbReference type="EMBL" id="KAB8072496.1"/>
    </source>
</evidence>
<dbReference type="EMBL" id="ML732246">
    <property type="protein sequence ID" value="KAB8072496.1"/>
    <property type="molecule type" value="Genomic_DNA"/>
</dbReference>
<keyword evidence="2" id="KW-1185">Reference proteome</keyword>
<reference evidence="1 2" key="1">
    <citation type="submission" date="2019-04" db="EMBL/GenBank/DDBJ databases">
        <title>Friends and foes A comparative genomics study of 23 Aspergillus species from section Flavi.</title>
        <authorList>
            <consortium name="DOE Joint Genome Institute"/>
            <person name="Kjaerbolling I."/>
            <person name="Vesth T."/>
            <person name="Frisvad J.C."/>
            <person name="Nybo J.L."/>
            <person name="Theobald S."/>
            <person name="Kildgaard S."/>
            <person name="Isbrandt T."/>
            <person name="Kuo A."/>
            <person name="Sato A."/>
            <person name="Lyhne E.K."/>
            <person name="Kogle M.E."/>
            <person name="Wiebenga A."/>
            <person name="Kun R.S."/>
            <person name="Lubbers R.J."/>
            <person name="Makela M.R."/>
            <person name="Barry K."/>
            <person name="Chovatia M."/>
            <person name="Clum A."/>
            <person name="Daum C."/>
            <person name="Haridas S."/>
            <person name="He G."/>
            <person name="LaButti K."/>
            <person name="Lipzen A."/>
            <person name="Mondo S."/>
            <person name="Riley R."/>
            <person name="Salamov A."/>
            <person name="Simmons B.A."/>
            <person name="Magnuson J.K."/>
            <person name="Henrissat B."/>
            <person name="Mortensen U.H."/>
            <person name="Larsen T.O."/>
            <person name="Devries R.P."/>
            <person name="Grigoriev I.V."/>
            <person name="Machida M."/>
            <person name="Baker S.E."/>
            <person name="Andersen M.R."/>
        </authorList>
    </citation>
    <scope>NUCLEOTIDE SEQUENCE [LARGE SCALE GENOMIC DNA]</scope>
    <source>
        <strain evidence="1 2">CBS 151.66</strain>
    </source>
</reference>
<protein>
    <submittedName>
        <fullName evidence="1">Uncharacterized protein</fullName>
    </submittedName>
</protein>
<evidence type="ECO:0000313" key="2">
    <source>
        <dbReference type="Proteomes" id="UP000326565"/>
    </source>
</evidence>
<gene>
    <name evidence="1" type="ORF">BDV29DRAFT_150934</name>
</gene>